<evidence type="ECO:0000313" key="2">
    <source>
        <dbReference type="EMBL" id="PVH62367.1"/>
    </source>
</evidence>
<accession>A0A2T8KJK3</accession>
<reference evidence="2" key="1">
    <citation type="submission" date="2018-04" db="EMBL/GenBank/DDBJ databases">
        <title>WGS assembly of Panicum hallii.</title>
        <authorList>
            <person name="Lovell J."/>
            <person name="Jenkins J."/>
            <person name="Lowry D."/>
            <person name="Mamidi S."/>
            <person name="Sreedasyam A."/>
            <person name="Weng X."/>
            <person name="Barry K."/>
            <person name="Bonette J."/>
            <person name="Campitelli B."/>
            <person name="Daum C."/>
            <person name="Gordon S."/>
            <person name="Gould B."/>
            <person name="Lipzen A."/>
            <person name="Macqueen A."/>
            <person name="Palacio-Mejia J."/>
            <person name="Plott C."/>
            <person name="Shakirov E."/>
            <person name="Shu S."/>
            <person name="Yoshinaga Y."/>
            <person name="Zane M."/>
            <person name="Rokhsar D."/>
            <person name="Grimwood J."/>
            <person name="Schmutz J."/>
            <person name="Juenger T."/>
        </authorList>
    </citation>
    <scope>NUCLEOTIDE SEQUENCE [LARGE SCALE GENOMIC DNA]</scope>
    <source>
        <strain evidence="2">FIL2</strain>
    </source>
</reference>
<dbReference type="Gramene" id="PVH62367">
    <property type="protein sequence ID" value="PVH62367"/>
    <property type="gene ID" value="PAHAL_3G275600"/>
</dbReference>
<name>A0A2T8KJK3_9POAL</name>
<dbReference type="EMBL" id="CM008048">
    <property type="protein sequence ID" value="PVH62367.1"/>
    <property type="molecule type" value="Genomic_DNA"/>
</dbReference>
<dbReference type="AlphaFoldDB" id="A0A2T8KJK3"/>
<keyword evidence="1" id="KW-0732">Signal</keyword>
<sequence>MLVCFRPVRSCLVLGWVWVFRGGGNGQIRAVDVASQGWRWLDVGSSEEFRIAPGFACNFMCPAAFLLESPFLRFYCFSCEERFISLFLF</sequence>
<proteinExistence type="predicted"/>
<feature type="chain" id="PRO_5015402772" description="Secreted protein" evidence="1">
    <location>
        <begin position="27"/>
        <end position="89"/>
    </location>
</feature>
<feature type="signal peptide" evidence="1">
    <location>
        <begin position="1"/>
        <end position="26"/>
    </location>
</feature>
<gene>
    <name evidence="2" type="ORF">PAHAL_3G275600</name>
</gene>
<evidence type="ECO:0008006" key="3">
    <source>
        <dbReference type="Google" id="ProtNLM"/>
    </source>
</evidence>
<organism evidence="2">
    <name type="scientific">Panicum hallii</name>
    <dbReference type="NCBI Taxonomy" id="206008"/>
    <lineage>
        <taxon>Eukaryota</taxon>
        <taxon>Viridiplantae</taxon>
        <taxon>Streptophyta</taxon>
        <taxon>Embryophyta</taxon>
        <taxon>Tracheophyta</taxon>
        <taxon>Spermatophyta</taxon>
        <taxon>Magnoliopsida</taxon>
        <taxon>Liliopsida</taxon>
        <taxon>Poales</taxon>
        <taxon>Poaceae</taxon>
        <taxon>PACMAD clade</taxon>
        <taxon>Panicoideae</taxon>
        <taxon>Panicodae</taxon>
        <taxon>Paniceae</taxon>
        <taxon>Panicinae</taxon>
        <taxon>Panicum</taxon>
        <taxon>Panicum sect. Panicum</taxon>
    </lineage>
</organism>
<protein>
    <recommendedName>
        <fullName evidence="3">Secreted protein</fullName>
    </recommendedName>
</protein>
<evidence type="ECO:0000256" key="1">
    <source>
        <dbReference type="SAM" id="SignalP"/>
    </source>
</evidence>
<dbReference type="Proteomes" id="UP000243499">
    <property type="component" value="Chromosome 3"/>
</dbReference>